<evidence type="ECO:0000313" key="2">
    <source>
        <dbReference type="Proteomes" id="UP000323454"/>
    </source>
</evidence>
<proteinExistence type="predicted"/>
<gene>
    <name evidence="1" type="ORF">F0L68_41415</name>
</gene>
<name>A0A5B2VSH2_9PSEU</name>
<comment type="caution">
    <text evidence="1">The sequence shown here is derived from an EMBL/GenBank/DDBJ whole genome shotgun (WGS) entry which is preliminary data.</text>
</comment>
<protein>
    <submittedName>
        <fullName evidence="1">Uncharacterized protein</fullName>
    </submittedName>
</protein>
<dbReference type="AlphaFoldDB" id="A0A5B2VSH2"/>
<feature type="non-terminal residue" evidence="1">
    <location>
        <position position="1"/>
    </location>
</feature>
<dbReference type="EMBL" id="VUOB01000229">
    <property type="protein sequence ID" value="KAA2242171.1"/>
    <property type="molecule type" value="Genomic_DNA"/>
</dbReference>
<evidence type="ECO:0000313" key="1">
    <source>
        <dbReference type="EMBL" id="KAA2242171.1"/>
    </source>
</evidence>
<reference evidence="1 2" key="1">
    <citation type="submission" date="2019-09" db="EMBL/GenBank/DDBJ databases">
        <title>Goodfellowia gen. nov., a new genus of the Pseudonocardineae related to Actinoalloteichus, containing Goodfellowia coeruleoviolacea gen. nov., comb. nov. gen. nov., comb. nov.</title>
        <authorList>
            <person name="Labeda D."/>
        </authorList>
    </citation>
    <scope>NUCLEOTIDE SEQUENCE [LARGE SCALE GENOMIC DNA]</scope>
    <source>
        <strain evidence="1 2">AN110305</strain>
    </source>
</reference>
<sequence length="79" mass="8109">EAERAALRQGQQVRRGQGYSLNVTASPQVHQALAAAGAALGAEGASSAERKAYRIYRNRLAQAGLTLDVNASAATGVDG</sequence>
<organism evidence="1 2">
    <name type="scientific">Solihabitans fulvus</name>
    <dbReference type="NCBI Taxonomy" id="1892852"/>
    <lineage>
        <taxon>Bacteria</taxon>
        <taxon>Bacillati</taxon>
        <taxon>Actinomycetota</taxon>
        <taxon>Actinomycetes</taxon>
        <taxon>Pseudonocardiales</taxon>
        <taxon>Pseudonocardiaceae</taxon>
        <taxon>Solihabitans</taxon>
    </lineage>
</organism>
<accession>A0A5B2VSH2</accession>
<reference evidence="1 2" key="2">
    <citation type="submission" date="2019-09" db="EMBL/GenBank/DDBJ databases">
        <authorList>
            <person name="Jin C."/>
        </authorList>
    </citation>
    <scope>NUCLEOTIDE SEQUENCE [LARGE SCALE GENOMIC DNA]</scope>
    <source>
        <strain evidence="1 2">AN110305</strain>
    </source>
</reference>
<dbReference type="Proteomes" id="UP000323454">
    <property type="component" value="Unassembled WGS sequence"/>
</dbReference>
<feature type="non-terminal residue" evidence="1">
    <location>
        <position position="79"/>
    </location>
</feature>
<keyword evidence="2" id="KW-1185">Reference proteome</keyword>